<dbReference type="AlphaFoldDB" id="A0A7S1PNJ8"/>
<sequence length="168" mass="17959">MLYLTRLARAEPRPGSEFHLADLYCWAAFERLCPLAGHAALGRALAQWWPVWGFACGLLLSPGAGVPFQHPSELLLPRARFYLVEAVLALAFTTVPRAGPRGTHPIPDSLRARLPWLGSWALFAFCSHKALLVLLPAPWALLAVSAPALLALAAPAPGARCPEGALGA</sequence>
<reference evidence="1" key="1">
    <citation type="submission" date="2021-01" db="EMBL/GenBank/DDBJ databases">
        <authorList>
            <person name="Corre E."/>
            <person name="Pelletier E."/>
            <person name="Niang G."/>
            <person name="Scheremetjew M."/>
            <person name="Finn R."/>
            <person name="Kale V."/>
            <person name="Holt S."/>
            <person name="Cochrane G."/>
            <person name="Meng A."/>
            <person name="Brown T."/>
            <person name="Cohen L."/>
        </authorList>
    </citation>
    <scope>NUCLEOTIDE SEQUENCE</scope>
    <source>
        <strain evidence="1">OF101</strain>
    </source>
</reference>
<name>A0A7S1PNJ8_ALECA</name>
<accession>A0A7S1PNJ8</accession>
<proteinExistence type="predicted"/>
<protein>
    <submittedName>
        <fullName evidence="1">Uncharacterized protein</fullName>
    </submittedName>
</protein>
<organism evidence="1">
    <name type="scientific">Alexandrium catenella</name>
    <name type="common">Red tide dinoflagellate</name>
    <name type="synonym">Gonyaulax catenella</name>
    <dbReference type="NCBI Taxonomy" id="2925"/>
    <lineage>
        <taxon>Eukaryota</taxon>
        <taxon>Sar</taxon>
        <taxon>Alveolata</taxon>
        <taxon>Dinophyceae</taxon>
        <taxon>Gonyaulacales</taxon>
        <taxon>Pyrocystaceae</taxon>
        <taxon>Alexandrium</taxon>
    </lineage>
</organism>
<gene>
    <name evidence="1" type="ORF">ACAT0790_LOCUS4430</name>
</gene>
<dbReference type="EMBL" id="HBGE01007356">
    <property type="protein sequence ID" value="CAD9094594.1"/>
    <property type="molecule type" value="Transcribed_RNA"/>
</dbReference>
<evidence type="ECO:0000313" key="1">
    <source>
        <dbReference type="EMBL" id="CAD9094594.1"/>
    </source>
</evidence>